<feature type="non-terminal residue" evidence="1">
    <location>
        <position position="1"/>
    </location>
</feature>
<name>A0A161MEV2_TRIIF</name>
<reference evidence="1" key="2">
    <citation type="journal article" date="2017" name="J. Med. Entomol.">
        <title>Transcriptome Analysis of the Triatoma infestans (Hemiptera: Reduviidae) Integument.</title>
        <authorList>
            <person name="Calderon-Fernandez G.M."/>
            <person name="Moriconi D.E."/>
            <person name="Dulbecco A.B."/>
            <person name="Juarez M.P."/>
        </authorList>
    </citation>
    <scope>NUCLEOTIDE SEQUENCE</scope>
    <source>
        <strain evidence="1">Int1</strain>
        <tissue evidence="1">Integument</tissue>
    </source>
</reference>
<proteinExistence type="predicted"/>
<protein>
    <submittedName>
        <fullName evidence="1">Uncharacterized protein</fullName>
    </submittedName>
</protein>
<reference evidence="1" key="1">
    <citation type="submission" date="2016-04" db="EMBL/GenBank/DDBJ databases">
        <authorList>
            <person name="Calderon-Fernandez G.M.Sr."/>
        </authorList>
    </citation>
    <scope>NUCLEOTIDE SEQUENCE</scope>
    <source>
        <strain evidence="1">Int1</strain>
        <tissue evidence="1">Integument</tissue>
    </source>
</reference>
<evidence type="ECO:0000313" key="1">
    <source>
        <dbReference type="EMBL" id="JAR99105.1"/>
    </source>
</evidence>
<dbReference type="AlphaFoldDB" id="A0A161MEV2"/>
<dbReference type="EMBL" id="GEMB01004160">
    <property type="protein sequence ID" value="JAR99105.1"/>
    <property type="molecule type" value="Transcribed_RNA"/>
</dbReference>
<organism evidence="1">
    <name type="scientific">Triatoma infestans</name>
    <name type="common">Assassin bug</name>
    <dbReference type="NCBI Taxonomy" id="30076"/>
    <lineage>
        <taxon>Eukaryota</taxon>
        <taxon>Metazoa</taxon>
        <taxon>Ecdysozoa</taxon>
        <taxon>Arthropoda</taxon>
        <taxon>Hexapoda</taxon>
        <taxon>Insecta</taxon>
        <taxon>Pterygota</taxon>
        <taxon>Neoptera</taxon>
        <taxon>Paraneoptera</taxon>
        <taxon>Hemiptera</taxon>
        <taxon>Heteroptera</taxon>
        <taxon>Panheteroptera</taxon>
        <taxon>Cimicomorpha</taxon>
        <taxon>Reduviidae</taxon>
        <taxon>Triatominae</taxon>
        <taxon>Triatoma</taxon>
    </lineage>
</organism>
<accession>A0A161MEV2</accession>
<sequence>RNLTLAEIMDNIFCIVLVATLFVLGNAVPLNPGIVKANIHKRSRETEATVNKELGHAIKEANTRATTEEQRVCIGKLSGTLYSEGKAVVGLTTKRLVNLADSHRSNASTADVQKTVDSEFAKIVNQWLPEKVAELNQC</sequence>